<dbReference type="PROSITE" id="PS00122">
    <property type="entry name" value="CARBOXYLESTERASE_B_1"/>
    <property type="match status" value="1"/>
</dbReference>
<keyword evidence="3 6" id="KW-0378">Hydrolase</keyword>
<keyword evidence="9" id="KW-1185">Reference proteome</keyword>
<accession>A0A8K0D331</accession>
<dbReference type="Proteomes" id="UP000801492">
    <property type="component" value="Unassembled WGS sequence"/>
</dbReference>
<dbReference type="EMBL" id="VTPC01006066">
    <property type="protein sequence ID" value="KAF2895282.1"/>
    <property type="molecule type" value="Genomic_DNA"/>
</dbReference>
<sequence length="553" mass="62971">MRQRISGFKFIVFANFFTTCATENPIVKIPLGAIKGTHIKSYEGRTVSTFEGIPYAKPPVGELRFEEPQPINSWSDTLFANKTYVCMQYTYLSMKKDATGDEDCLYLYVYVPRENINASEKLDVVVHIHGGAFLVGDPKSIAGPDYIMDRDLIYVSMNYRLGILGFLSTEDDVAPGNNGLKDQVLALKWIKENIEYFGGNPQSITLTGMSAGAASVHFHYFSPLSKGLFHRGHSQSGTALTGWALTKNPLRNAQKLGELLGCNTTTSEELVKCLKEVPGKNLAAAIYNFLAYRNVLPPNVFVPVIEPNHTGAFLSEHPYKLLMEGRFNDLVWITSNTKDEGIVPVGFFVMFHKLTEFDRKWNEILPYSLGYYDTVDENDKAPVAETIKQFYLKNETLSKDNVFDLIKLHTDRLFLSYSETAIRLQAKMGKSPVYYYDFDYHIHVPVVFKAHLSVVGHGDDYLMLYHHYRNPKVFQKDDNEMRKVFLDFLFNFASKGVPEFKNVDWKPISSNYDEIDYVRISSPNDIHVEHAKEIGSTSFWDSLPFKENAHLFN</sequence>
<evidence type="ECO:0000259" key="7">
    <source>
        <dbReference type="Pfam" id="PF00135"/>
    </source>
</evidence>
<name>A0A8K0D331_IGNLU</name>
<evidence type="ECO:0000256" key="2">
    <source>
        <dbReference type="ARBA" id="ARBA00022487"/>
    </source>
</evidence>
<evidence type="ECO:0000256" key="4">
    <source>
        <dbReference type="ARBA" id="ARBA00023157"/>
    </source>
</evidence>
<keyword evidence="6" id="KW-0732">Signal</keyword>
<dbReference type="InterPro" id="IPR002018">
    <property type="entry name" value="CarbesteraseB"/>
</dbReference>
<dbReference type="EC" id="3.1.1.-" evidence="6"/>
<evidence type="ECO:0000256" key="6">
    <source>
        <dbReference type="RuleBase" id="RU361235"/>
    </source>
</evidence>
<reference evidence="8" key="1">
    <citation type="submission" date="2019-08" db="EMBL/GenBank/DDBJ databases">
        <title>The genome of the North American firefly Photinus pyralis.</title>
        <authorList>
            <consortium name="Photinus pyralis genome working group"/>
            <person name="Fallon T.R."/>
            <person name="Sander Lower S.E."/>
            <person name="Weng J.-K."/>
        </authorList>
    </citation>
    <scope>NUCLEOTIDE SEQUENCE</scope>
    <source>
        <strain evidence="8">TRF0915ILg1</strain>
        <tissue evidence="8">Whole body</tissue>
    </source>
</reference>
<feature type="domain" description="Carboxylesterase type B" evidence="7">
    <location>
        <begin position="24"/>
        <end position="525"/>
    </location>
</feature>
<dbReference type="Pfam" id="PF00135">
    <property type="entry name" value="COesterase"/>
    <property type="match status" value="1"/>
</dbReference>
<feature type="signal peptide" evidence="6">
    <location>
        <begin position="1"/>
        <end position="22"/>
    </location>
</feature>
<comment type="similarity">
    <text evidence="1 6">Belongs to the type-B carboxylesterase/lipase family.</text>
</comment>
<keyword evidence="5" id="KW-0325">Glycoprotein</keyword>
<dbReference type="GO" id="GO:0052689">
    <property type="term" value="F:carboxylic ester hydrolase activity"/>
    <property type="evidence" value="ECO:0007669"/>
    <property type="project" value="UniProtKB-KW"/>
</dbReference>
<comment type="caution">
    <text evidence="8">The sequence shown here is derived from an EMBL/GenBank/DDBJ whole genome shotgun (WGS) entry which is preliminary data.</text>
</comment>
<dbReference type="OrthoDB" id="6846267at2759"/>
<proteinExistence type="inferred from homology"/>
<feature type="chain" id="PRO_5035489182" description="Carboxylic ester hydrolase" evidence="6">
    <location>
        <begin position="23"/>
        <end position="553"/>
    </location>
</feature>
<evidence type="ECO:0000256" key="1">
    <source>
        <dbReference type="ARBA" id="ARBA00005964"/>
    </source>
</evidence>
<dbReference type="PANTHER" id="PTHR43142:SF1">
    <property type="entry name" value="CARBOXYLIC ESTER HYDROLASE"/>
    <property type="match status" value="1"/>
</dbReference>
<keyword evidence="2" id="KW-0719">Serine esterase</keyword>
<dbReference type="Gene3D" id="3.40.50.1820">
    <property type="entry name" value="alpha/beta hydrolase"/>
    <property type="match status" value="1"/>
</dbReference>
<evidence type="ECO:0000256" key="3">
    <source>
        <dbReference type="ARBA" id="ARBA00022801"/>
    </source>
</evidence>
<dbReference type="InterPro" id="IPR019826">
    <property type="entry name" value="Carboxylesterase_B_AS"/>
</dbReference>
<evidence type="ECO:0000313" key="9">
    <source>
        <dbReference type="Proteomes" id="UP000801492"/>
    </source>
</evidence>
<evidence type="ECO:0000256" key="5">
    <source>
        <dbReference type="ARBA" id="ARBA00023180"/>
    </source>
</evidence>
<evidence type="ECO:0000313" key="8">
    <source>
        <dbReference type="EMBL" id="KAF2895282.1"/>
    </source>
</evidence>
<organism evidence="8 9">
    <name type="scientific">Ignelater luminosus</name>
    <name type="common">Cucubano</name>
    <name type="synonym">Pyrophorus luminosus</name>
    <dbReference type="NCBI Taxonomy" id="2038154"/>
    <lineage>
        <taxon>Eukaryota</taxon>
        <taxon>Metazoa</taxon>
        <taxon>Ecdysozoa</taxon>
        <taxon>Arthropoda</taxon>
        <taxon>Hexapoda</taxon>
        <taxon>Insecta</taxon>
        <taxon>Pterygota</taxon>
        <taxon>Neoptera</taxon>
        <taxon>Endopterygota</taxon>
        <taxon>Coleoptera</taxon>
        <taxon>Polyphaga</taxon>
        <taxon>Elateriformia</taxon>
        <taxon>Elateroidea</taxon>
        <taxon>Elateridae</taxon>
        <taxon>Agrypninae</taxon>
        <taxon>Pyrophorini</taxon>
        <taxon>Ignelater</taxon>
    </lineage>
</organism>
<dbReference type="InterPro" id="IPR029058">
    <property type="entry name" value="AB_hydrolase_fold"/>
</dbReference>
<dbReference type="PANTHER" id="PTHR43142">
    <property type="entry name" value="CARBOXYLIC ESTER HYDROLASE"/>
    <property type="match status" value="1"/>
</dbReference>
<dbReference type="SUPFAM" id="SSF53474">
    <property type="entry name" value="alpha/beta-Hydrolases"/>
    <property type="match status" value="1"/>
</dbReference>
<protein>
    <recommendedName>
        <fullName evidence="6">Carboxylic ester hydrolase</fullName>
        <ecNumber evidence="6">3.1.1.-</ecNumber>
    </recommendedName>
</protein>
<gene>
    <name evidence="8" type="ORF">ILUMI_10893</name>
</gene>
<keyword evidence="4" id="KW-1015">Disulfide bond</keyword>
<dbReference type="AlphaFoldDB" id="A0A8K0D331"/>